<dbReference type="InterPro" id="IPR051029">
    <property type="entry name" value="mRNA_Capping_Enz/RNA_Phosphat"/>
</dbReference>
<dbReference type="AlphaFoldDB" id="A0A7S1KSK0"/>
<dbReference type="SUPFAM" id="SSF50249">
    <property type="entry name" value="Nucleic acid-binding proteins"/>
    <property type="match status" value="1"/>
</dbReference>
<sequence length="726" mass="85063">MEQLCTKYPHLFSRPSESWIKHVHLSRENSLPNLYDAFHTTLPSEFRHNSKSIHARSVTAPLRKICFENVVVQHVRRYSNKQVDFDKHPLRDRFIGSLKKDMGRVDLPVLTREKYWVAEKSESVRVMLLNLYRSRFPRWIKRERQNTPEGSEDSFLETAFSLKDNCALETTYCYANSGEIGQQVIIQLDDGQYEFNTVNLTLTKKDYHFGQQKVDDRMTDESTTESSNPSDESTNQESSSSDIPNTVIQLERKTGWSFTYLIDENYDFYLCQDEFVFPTYESMKFQTEQVVHQSVLLLDGELVFNLKHSHFNYFITDVITYCISNPNRRHEMNVVSALHRLTSEKYNLIMKHILEPHYYFYKKKAPHIPQPKSMVLLRKKLFEKSHIDEVHKAIRKDAESGDYIYKETNKNEGFIFVPESEHLNVFGPGVNNSLLQWRWPEKKRFFFAAKLPTLPAKDATTTAMSLFYGFSNYVPHLSSVTVERLPFRVVREVDISQLKDEDLEVFQKESKLTPIVELSFEEGEWKAHTVRKDKETPDSFRTIISHFTNMIEDVSYENVKHAVSTTASEENTKEDDLSSELVIAHMIRKEATVHLRVKTKFPNVARPAYEMMHPQKPYEDILLQTYHVVKGKENWVWRKICSAKDCIGPKGEIGDELEALIYQREQQLRQLNYARCVFLPSEGKWKIIDFSGWEDECCCSKTMSQLERMKTEVIGLRDRRRESKGG</sequence>
<dbReference type="GO" id="GO:0006370">
    <property type="term" value="P:7-methylguanosine mRNA capping"/>
    <property type="evidence" value="ECO:0007669"/>
    <property type="project" value="TreeGrafter"/>
</dbReference>
<feature type="region of interest" description="Disordered" evidence="1">
    <location>
        <begin position="213"/>
        <end position="244"/>
    </location>
</feature>
<proteinExistence type="predicted"/>
<evidence type="ECO:0000313" key="2">
    <source>
        <dbReference type="EMBL" id="CAD9083572.1"/>
    </source>
</evidence>
<protein>
    <submittedName>
        <fullName evidence="2">Uncharacterized protein</fullName>
    </submittedName>
</protein>
<dbReference type="Gene3D" id="2.40.50.140">
    <property type="entry name" value="Nucleic acid-binding proteins"/>
    <property type="match status" value="1"/>
</dbReference>
<dbReference type="InterPro" id="IPR012340">
    <property type="entry name" value="NA-bd_OB-fold"/>
</dbReference>
<organism evidence="2">
    <name type="scientific">Percolomonas cosmopolitus</name>
    <dbReference type="NCBI Taxonomy" id="63605"/>
    <lineage>
        <taxon>Eukaryota</taxon>
        <taxon>Discoba</taxon>
        <taxon>Heterolobosea</taxon>
        <taxon>Tetramitia</taxon>
        <taxon>Eutetramitia</taxon>
        <taxon>Percolomonadidae</taxon>
        <taxon>Percolomonas</taxon>
    </lineage>
</organism>
<reference evidence="2" key="1">
    <citation type="submission" date="2021-01" db="EMBL/GenBank/DDBJ databases">
        <authorList>
            <person name="Corre E."/>
            <person name="Pelletier E."/>
            <person name="Niang G."/>
            <person name="Scheremetjew M."/>
            <person name="Finn R."/>
            <person name="Kale V."/>
            <person name="Holt S."/>
            <person name="Cochrane G."/>
            <person name="Meng A."/>
            <person name="Brown T."/>
            <person name="Cohen L."/>
        </authorList>
    </citation>
    <scope>NUCLEOTIDE SEQUENCE</scope>
    <source>
        <strain evidence="2">WS</strain>
    </source>
</reference>
<dbReference type="PANTHER" id="PTHR10367">
    <property type="entry name" value="MRNA-CAPPING ENZYME"/>
    <property type="match status" value="1"/>
</dbReference>
<dbReference type="PANTHER" id="PTHR10367:SF25">
    <property type="entry name" value="DUAL SPECIFICITY PHOSPHATASE CATALYTIC DOMAIN PROTEIN (AFU_ORTHOLOGUE AFUA_1G03540)"/>
    <property type="match status" value="1"/>
</dbReference>
<dbReference type="GO" id="GO:0004484">
    <property type="term" value="F:mRNA guanylyltransferase activity"/>
    <property type="evidence" value="ECO:0007669"/>
    <property type="project" value="TreeGrafter"/>
</dbReference>
<name>A0A7S1KSK0_9EUKA</name>
<dbReference type="EMBL" id="HBGD01008290">
    <property type="protein sequence ID" value="CAD9083572.1"/>
    <property type="molecule type" value="Transcribed_RNA"/>
</dbReference>
<dbReference type="Gene3D" id="3.30.470.30">
    <property type="entry name" value="DNA ligase/mRNA capping enzyme"/>
    <property type="match status" value="1"/>
</dbReference>
<gene>
    <name evidence="2" type="ORF">PCOS0759_LOCUS6826</name>
</gene>
<accession>A0A7S1KSK0</accession>
<evidence type="ECO:0000256" key="1">
    <source>
        <dbReference type="SAM" id="MobiDB-lite"/>
    </source>
</evidence>
<feature type="compositionally biased region" description="Low complexity" evidence="1">
    <location>
        <begin position="230"/>
        <end position="242"/>
    </location>
</feature>